<name>A0A0F8YG76_9ZZZZ</name>
<proteinExistence type="predicted"/>
<comment type="caution">
    <text evidence="1">The sequence shown here is derived from an EMBL/GenBank/DDBJ whole genome shotgun (WGS) entry which is preliminary data.</text>
</comment>
<evidence type="ECO:0000313" key="1">
    <source>
        <dbReference type="EMBL" id="KKK47026.1"/>
    </source>
</evidence>
<sequence length="98" mass="11099">MSLNDFDKKVLNDLIDHTIDDIKPIVEFARQPELRSMYIDKDGSDFSLGAAVTEINTAFVIGFNIRTGRRVSVDEKAEMLNILGKRIHEIKEAIFKCG</sequence>
<organism evidence="1">
    <name type="scientific">marine sediment metagenome</name>
    <dbReference type="NCBI Taxonomy" id="412755"/>
    <lineage>
        <taxon>unclassified sequences</taxon>
        <taxon>metagenomes</taxon>
        <taxon>ecological metagenomes</taxon>
    </lineage>
</organism>
<gene>
    <name evidence="1" type="ORF">LCGC14_3159330</name>
</gene>
<dbReference type="EMBL" id="LAZR01069786">
    <property type="protein sequence ID" value="KKK47026.1"/>
    <property type="molecule type" value="Genomic_DNA"/>
</dbReference>
<accession>A0A0F8YG76</accession>
<protein>
    <submittedName>
        <fullName evidence="1">Uncharacterized protein</fullName>
    </submittedName>
</protein>
<dbReference type="AlphaFoldDB" id="A0A0F8YG76"/>
<reference evidence="1" key="1">
    <citation type="journal article" date="2015" name="Nature">
        <title>Complex archaea that bridge the gap between prokaryotes and eukaryotes.</title>
        <authorList>
            <person name="Spang A."/>
            <person name="Saw J.H."/>
            <person name="Jorgensen S.L."/>
            <person name="Zaremba-Niedzwiedzka K."/>
            <person name="Martijn J."/>
            <person name="Lind A.E."/>
            <person name="van Eijk R."/>
            <person name="Schleper C."/>
            <person name="Guy L."/>
            <person name="Ettema T.J."/>
        </authorList>
    </citation>
    <scope>NUCLEOTIDE SEQUENCE</scope>
</reference>